<organism evidence="4 5">
    <name type="scientific">Microlunatus ginsengisoli</name>
    <dbReference type="NCBI Taxonomy" id="363863"/>
    <lineage>
        <taxon>Bacteria</taxon>
        <taxon>Bacillati</taxon>
        <taxon>Actinomycetota</taxon>
        <taxon>Actinomycetes</taxon>
        <taxon>Propionibacteriales</taxon>
        <taxon>Propionibacteriaceae</taxon>
        <taxon>Microlunatus</taxon>
    </lineage>
</organism>
<feature type="transmembrane region" description="Helical" evidence="2">
    <location>
        <begin position="80"/>
        <end position="99"/>
    </location>
</feature>
<feature type="transmembrane region" description="Helical" evidence="2">
    <location>
        <begin position="143"/>
        <end position="161"/>
    </location>
</feature>
<dbReference type="PANTHER" id="PTHR23028:SF131">
    <property type="entry name" value="BLR2367 PROTEIN"/>
    <property type="match status" value="1"/>
</dbReference>
<accession>A0ABP7AJX4</accession>
<evidence type="ECO:0000256" key="1">
    <source>
        <dbReference type="SAM" id="MobiDB-lite"/>
    </source>
</evidence>
<feature type="transmembrane region" description="Helical" evidence="2">
    <location>
        <begin position="220"/>
        <end position="239"/>
    </location>
</feature>
<protein>
    <submittedName>
        <fullName evidence="4">Acyltransferase</fullName>
    </submittedName>
</protein>
<evidence type="ECO:0000313" key="4">
    <source>
        <dbReference type="EMBL" id="GAA3633995.1"/>
    </source>
</evidence>
<keyword evidence="2" id="KW-1133">Transmembrane helix</keyword>
<keyword evidence="4" id="KW-0012">Acyltransferase</keyword>
<feature type="transmembrane region" description="Helical" evidence="2">
    <location>
        <begin position="311"/>
        <end position="332"/>
    </location>
</feature>
<evidence type="ECO:0000259" key="3">
    <source>
        <dbReference type="Pfam" id="PF01757"/>
    </source>
</evidence>
<sequence>MVFHIVISDASAGRVYKLDHNAPMSTWAYALNYTPLRVAWAGSEAVVVFYVLSGFVLALPFARSRGPSWRVFYPRRLIRLYVPAIASLIFAWITTLIVHRRIISGGSPWLNHHASEPTGPMQILLGSSLMAGWGGLNTSLWSLRWEVMFSLLLPIFLILAAWCSRWDLGKAVVVLLFCAAWPLVGWFYPDLVYISVFSLGVLMAYNLDALSNAASRIPPFAWGIVVTASIVLLTNSWIVAGVDLNNPARRAWIAIASIGAAGLVWVAIGCRAARRLLSHRSIAWLGGISFSLYLTQEPVVVGLAFVSGGRIPLWLEVPLAFVAAVLVGWIFYRLVERPSHRFARAWGSKRRSAAAGLQQSSAPSRTAVPMPGSEAT</sequence>
<dbReference type="InterPro" id="IPR002656">
    <property type="entry name" value="Acyl_transf_3_dom"/>
</dbReference>
<feature type="transmembrane region" description="Helical" evidence="2">
    <location>
        <begin position="282"/>
        <end position="305"/>
    </location>
</feature>
<feature type="transmembrane region" description="Helical" evidence="2">
    <location>
        <begin position="191"/>
        <end position="208"/>
    </location>
</feature>
<keyword evidence="5" id="KW-1185">Reference proteome</keyword>
<feature type="transmembrane region" description="Helical" evidence="2">
    <location>
        <begin position="251"/>
        <end position="270"/>
    </location>
</feature>
<keyword evidence="2" id="KW-0812">Transmembrane</keyword>
<comment type="caution">
    <text evidence="4">The sequence shown here is derived from an EMBL/GenBank/DDBJ whole genome shotgun (WGS) entry which is preliminary data.</text>
</comment>
<dbReference type="EMBL" id="BAABAB010000033">
    <property type="protein sequence ID" value="GAA3633995.1"/>
    <property type="molecule type" value="Genomic_DNA"/>
</dbReference>
<keyword evidence="2" id="KW-0472">Membrane</keyword>
<evidence type="ECO:0000313" key="5">
    <source>
        <dbReference type="Proteomes" id="UP001501490"/>
    </source>
</evidence>
<evidence type="ECO:0000256" key="2">
    <source>
        <dbReference type="SAM" id="Phobius"/>
    </source>
</evidence>
<feature type="transmembrane region" description="Helical" evidence="2">
    <location>
        <begin position="38"/>
        <end position="59"/>
    </location>
</feature>
<dbReference type="Proteomes" id="UP001501490">
    <property type="component" value="Unassembled WGS sequence"/>
</dbReference>
<dbReference type="Pfam" id="PF01757">
    <property type="entry name" value="Acyl_transf_3"/>
    <property type="match status" value="1"/>
</dbReference>
<feature type="domain" description="Acyltransferase 3" evidence="3">
    <location>
        <begin position="40"/>
        <end position="333"/>
    </location>
</feature>
<proteinExistence type="predicted"/>
<dbReference type="PANTHER" id="PTHR23028">
    <property type="entry name" value="ACETYLTRANSFERASE"/>
    <property type="match status" value="1"/>
</dbReference>
<reference evidence="5" key="1">
    <citation type="journal article" date="2019" name="Int. J. Syst. Evol. Microbiol.">
        <title>The Global Catalogue of Microorganisms (GCM) 10K type strain sequencing project: providing services to taxonomists for standard genome sequencing and annotation.</title>
        <authorList>
            <consortium name="The Broad Institute Genomics Platform"/>
            <consortium name="The Broad Institute Genome Sequencing Center for Infectious Disease"/>
            <person name="Wu L."/>
            <person name="Ma J."/>
        </authorList>
    </citation>
    <scope>NUCLEOTIDE SEQUENCE [LARGE SCALE GENOMIC DNA]</scope>
    <source>
        <strain evidence="5">JCM 16929</strain>
    </source>
</reference>
<feature type="region of interest" description="Disordered" evidence="1">
    <location>
        <begin position="354"/>
        <end position="376"/>
    </location>
</feature>
<gene>
    <name evidence="4" type="ORF">GCM10022236_40790</name>
</gene>
<keyword evidence="4" id="KW-0808">Transferase</keyword>
<dbReference type="GO" id="GO:0016746">
    <property type="term" value="F:acyltransferase activity"/>
    <property type="evidence" value="ECO:0007669"/>
    <property type="project" value="UniProtKB-KW"/>
</dbReference>
<dbReference type="InterPro" id="IPR050879">
    <property type="entry name" value="Acyltransferase_3"/>
</dbReference>
<name>A0ABP7AJX4_9ACTN</name>